<organism evidence="2 3">
    <name type="scientific">Glycine soja</name>
    <name type="common">Wild soybean</name>
    <dbReference type="NCBI Taxonomy" id="3848"/>
    <lineage>
        <taxon>Eukaryota</taxon>
        <taxon>Viridiplantae</taxon>
        <taxon>Streptophyta</taxon>
        <taxon>Embryophyta</taxon>
        <taxon>Tracheophyta</taxon>
        <taxon>Spermatophyta</taxon>
        <taxon>Magnoliopsida</taxon>
        <taxon>eudicotyledons</taxon>
        <taxon>Gunneridae</taxon>
        <taxon>Pentapetalae</taxon>
        <taxon>rosids</taxon>
        <taxon>fabids</taxon>
        <taxon>Fabales</taxon>
        <taxon>Fabaceae</taxon>
        <taxon>Papilionoideae</taxon>
        <taxon>50 kb inversion clade</taxon>
        <taxon>NPAAA clade</taxon>
        <taxon>indigoferoid/millettioid clade</taxon>
        <taxon>Phaseoleae</taxon>
        <taxon>Glycine</taxon>
        <taxon>Glycine subgen. Soja</taxon>
    </lineage>
</organism>
<keyword evidence="3" id="KW-1185">Reference proteome</keyword>
<dbReference type="InterPro" id="IPR017451">
    <property type="entry name" value="F-box-assoc_interact_dom"/>
</dbReference>
<evidence type="ECO:0000313" key="2">
    <source>
        <dbReference type="EMBL" id="RZC23352.1"/>
    </source>
</evidence>
<accession>A0A445LJN0</accession>
<dbReference type="Gene3D" id="1.20.1280.50">
    <property type="match status" value="1"/>
</dbReference>
<dbReference type="PANTHER" id="PTHR31111">
    <property type="entry name" value="BNAA05G37150D PROTEIN-RELATED"/>
    <property type="match status" value="1"/>
</dbReference>
<dbReference type="PANTHER" id="PTHR31111:SF136">
    <property type="entry name" value="F-BOX ASSOCIATED DOMAIN-CONTAINING PROTEIN"/>
    <property type="match status" value="1"/>
</dbReference>
<feature type="domain" description="F-box" evidence="1">
    <location>
        <begin position="4"/>
        <end position="49"/>
    </location>
</feature>
<evidence type="ECO:0000259" key="1">
    <source>
        <dbReference type="PROSITE" id="PS50181"/>
    </source>
</evidence>
<dbReference type="Gramene" id="XM_028340131.1">
    <property type="protein sequence ID" value="XP_028195932.1"/>
    <property type="gene ID" value="LOC114380969"/>
</dbReference>
<dbReference type="Proteomes" id="UP000289340">
    <property type="component" value="Chromosome 2"/>
</dbReference>
<dbReference type="PROSITE" id="PS50181">
    <property type="entry name" value="FBOX"/>
    <property type="match status" value="1"/>
</dbReference>
<gene>
    <name evidence="2" type="ORF">D0Y65_002928</name>
</gene>
<dbReference type="CDD" id="cd22157">
    <property type="entry name" value="F-box_AtFBW1-like"/>
    <property type="match status" value="1"/>
</dbReference>
<dbReference type="InterPro" id="IPR013187">
    <property type="entry name" value="F-box-assoc_dom_typ3"/>
</dbReference>
<proteinExistence type="predicted"/>
<dbReference type="SUPFAM" id="SSF81383">
    <property type="entry name" value="F-box domain"/>
    <property type="match status" value="1"/>
</dbReference>
<evidence type="ECO:0000313" key="3">
    <source>
        <dbReference type="Proteomes" id="UP000289340"/>
    </source>
</evidence>
<reference evidence="2 3" key="1">
    <citation type="submission" date="2018-09" db="EMBL/GenBank/DDBJ databases">
        <title>A high-quality reference genome of wild soybean provides a powerful tool to mine soybean genomes.</title>
        <authorList>
            <person name="Xie M."/>
            <person name="Chung C.Y.L."/>
            <person name="Li M.-W."/>
            <person name="Wong F.-L."/>
            <person name="Chan T.-F."/>
            <person name="Lam H.-M."/>
        </authorList>
    </citation>
    <scope>NUCLEOTIDE SEQUENCE [LARGE SCALE GENOMIC DNA]</scope>
    <source>
        <strain evidence="3">cv. W05</strain>
        <tissue evidence="2">Hypocotyl of etiolated seedlings</tissue>
    </source>
</reference>
<dbReference type="Pfam" id="PF08268">
    <property type="entry name" value="FBA_3"/>
    <property type="match status" value="1"/>
</dbReference>
<sequence length="423" mass="48438">MATAEDAPVLPEDLIVEILSWVEVKNLMRFRCVSKSWNSLIFNPTFIKLHLQRSSQNIHILLTFDQDSSNPYPYHDDNYISVVAAPCSIQRLLENPSSTIYNIVHFLEAQSTSSSSTIYFDVCYRFKHTYLFLGVCNGLVCLLDCLYEDEFEEYWVRFWNPATRAMSADSPHLRVHSSNYKLGDIAVKHAFGYDDSSDTYKVLAILFNVKSQDWELRVHCMGDDTGWRNVLTCSAFPILQQVYGQFVSGTLNWLALDNSSGSDHYQWETVTVDQLVIFSYDLKNETYSYLSMPDGLSEISLDEPYLGVLNGCLCLSHDHRRTNLVVWLMREFGAEKSWTQLLNVSYHHLQVLDFPPCPVVPLCKSENDDVLLLEDYGGGAEFVLVDKRDNSIDRMEGFNNGLSSFSAFVSHDYVQSLVLPYRN</sequence>
<protein>
    <submittedName>
        <fullName evidence="2">F-box/kelch-repeat protein</fullName>
    </submittedName>
</protein>
<dbReference type="AlphaFoldDB" id="A0A445LJN0"/>
<dbReference type="EMBL" id="QZWG01000002">
    <property type="protein sequence ID" value="RZC23352.1"/>
    <property type="molecule type" value="Genomic_DNA"/>
</dbReference>
<dbReference type="SMART" id="SM00256">
    <property type="entry name" value="FBOX"/>
    <property type="match status" value="1"/>
</dbReference>
<name>A0A445LJN0_GLYSO</name>
<dbReference type="InterPro" id="IPR036047">
    <property type="entry name" value="F-box-like_dom_sf"/>
</dbReference>
<dbReference type="InterPro" id="IPR001810">
    <property type="entry name" value="F-box_dom"/>
</dbReference>
<comment type="caution">
    <text evidence="2">The sequence shown here is derived from an EMBL/GenBank/DDBJ whole genome shotgun (WGS) entry which is preliminary data.</text>
</comment>
<dbReference type="Pfam" id="PF00646">
    <property type="entry name" value="F-box"/>
    <property type="match status" value="1"/>
</dbReference>
<dbReference type="NCBIfam" id="TIGR01640">
    <property type="entry name" value="F_box_assoc_1"/>
    <property type="match status" value="1"/>
</dbReference>